<proteinExistence type="inferred from homology"/>
<dbReference type="GO" id="GO:0005524">
    <property type="term" value="F:ATP binding"/>
    <property type="evidence" value="ECO:0007669"/>
    <property type="project" value="UniProtKB-KW"/>
</dbReference>
<evidence type="ECO:0000256" key="1">
    <source>
        <dbReference type="ARBA" id="ARBA00022448"/>
    </source>
</evidence>
<dbReference type="Pfam" id="PF00005">
    <property type="entry name" value="ABC_tran"/>
    <property type="match status" value="1"/>
</dbReference>
<dbReference type="InterPro" id="IPR003439">
    <property type="entry name" value="ABC_transporter-like_ATP-bd"/>
</dbReference>
<comment type="similarity">
    <text evidence="5">Belongs to the ABC transporter superfamily. Macrolide exporter (TC 3.A.1.122) family.</text>
</comment>
<evidence type="ECO:0000259" key="6">
    <source>
        <dbReference type="PROSITE" id="PS50893"/>
    </source>
</evidence>
<dbReference type="GO" id="GO:0016887">
    <property type="term" value="F:ATP hydrolysis activity"/>
    <property type="evidence" value="ECO:0007669"/>
    <property type="project" value="InterPro"/>
</dbReference>
<keyword evidence="1" id="KW-0813">Transport</keyword>
<dbReference type="InterPro" id="IPR003593">
    <property type="entry name" value="AAA+_ATPase"/>
</dbReference>
<dbReference type="GO" id="GO:0005886">
    <property type="term" value="C:plasma membrane"/>
    <property type="evidence" value="ECO:0007669"/>
    <property type="project" value="TreeGrafter"/>
</dbReference>
<evidence type="ECO:0000256" key="2">
    <source>
        <dbReference type="ARBA" id="ARBA00022519"/>
    </source>
</evidence>
<keyword evidence="4 7" id="KW-0067">ATP-binding</keyword>
<evidence type="ECO:0000313" key="7">
    <source>
        <dbReference type="EMBL" id="NVN09778.1"/>
    </source>
</evidence>
<reference evidence="7 8" key="1">
    <citation type="submission" date="2020-06" db="EMBL/GenBank/DDBJ databases">
        <title>Description of novel acetic acid bacteria.</title>
        <authorList>
            <person name="Sombolestani A."/>
        </authorList>
    </citation>
    <scope>NUCLEOTIDE SEQUENCE [LARGE SCALE GENOMIC DNA]</scope>
    <source>
        <strain evidence="7 8">LMG 31431</strain>
    </source>
</reference>
<dbReference type="EMBL" id="JABXXP010000004">
    <property type="protein sequence ID" value="NVN09778.1"/>
    <property type="molecule type" value="Genomic_DNA"/>
</dbReference>
<dbReference type="GO" id="GO:0098796">
    <property type="term" value="C:membrane protein complex"/>
    <property type="evidence" value="ECO:0007669"/>
    <property type="project" value="UniProtKB-ARBA"/>
</dbReference>
<dbReference type="AlphaFoldDB" id="A0A7Y7ITF0"/>
<evidence type="ECO:0000256" key="3">
    <source>
        <dbReference type="ARBA" id="ARBA00022741"/>
    </source>
</evidence>
<comment type="caution">
    <text evidence="7">The sequence shown here is derived from an EMBL/GenBank/DDBJ whole genome shotgun (WGS) entry which is preliminary data.</text>
</comment>
<feature type="domain" description="ABC transporter" evidence="6">
    <location>
        <begin position="10"/>
        <end position="231"/>
    </location>
</feature>
<dbReference type="PANTHER" id="PTHR24220">
    <property type="entry name" value="IMPORT ATP-BINDING PROTEIN"/>
    <property type="match status" value="1"/>
</dbReference>
<keyword evidence="3" id="KW-0547">Nucleotide-binding</keyword>
<dbReference type="InterPro" id="IPR027417">
    <property type="entry name" value="P-loop_NTPase"/>
</dbReference>
<dbReference type="InterPro" id="IPR017911">
    <property type="entry name" value="MacB-like_ATP-bd"/>
</dbReference>
<dbReference type="GO" id="GO:0022857">
    <property type="term" value="F:transmembrane transporter activity"/>
    <property type="evidence" value="ECO:0007669"/>
    <property type="project" value="TreeGrafter"/>
</dbReference>
<protein>
    <submittedName>
        <fullName evidence="7">ABC transporter ATP-binding protein</fullName>
    </submittedName>
</protein>
<sequence length="232" mass="25170">MPAPPAPPIVNLTDIRKVHRLGNVTVEALAGVTLTIREDAFLAVTGPSGSGKSTLLNIIGCLDAPTSGVAEICGVVPALMSDNARTDFRSREIGFVFQSYSLVPTLSAVQNVEMGLPRGERDRRERALTALEEVSLADQARRRPSEMSGGQQQRVAIARALVKRPSLVLADEPTANLDSHSAELVLDVMMEMRSRFGTSFVFSTHDPRLVERMDQIVNLRDGKIISQEGHVS</sequence>
<organism evidence="7 8">
    <name type="scientific">Nguyenibacter vanlangensis</name>
    <dbReference type="NCBI Taxonomy" id="1216886"/>
    <lineage>
        <taxon>Bacteria</taxon>
        <taxon>Pseudomonadati</taxon>
        <taxon>Pseudomonadota</taxon>
        <taxon>Alphaproteobacteria</taxon>
        <taxon>Acetobacterales</taxon>
        <taxon>Acetobacteraceae</taxon>
        <taxon>Nguyenibacter</taxon>
    </lineage>
</organism>
<dbReference type="CDD" id="cd03255">
    <property type="entry name" value="ABC_MJ0796_LolCDE_FtsE"/>
    <property type="match status" value="1"/>
</dbReference>
<name>A0A7Y7ITF0_9PROT</name>
<keyword evidence="2" id="KW-0472">Membrane</keyword>
<evidence type="ECO:0000313" key="8">
    <source>
        <dbReference type="Proteomes" id="UP000534870"/>
    </source>
</evidence>
<dbReference type="InterPro" id="IPR017871">
    <property type="entry name" value="ABC_transporter-like_CS"/>
</dbReference>
<accession>A0A7Y7ITF0</accession>
<gene>
    <name evidence="7" type="ORF">HUK84_01215</name>
</gene>
<dbReference type="PROSITE" id="PS00211">
    <property type="entry name" value="ABC_TRANSPORTER_1"/>
    <property type="match status" value="1"/>
</dbReference>
<dbReference type="FunFam" id="3.40.50.300:FF:000032">
    <property type="entry name" value="Export ABC transporter ATP-binding protein"/>
    <property type="match status" value="1"/>
</dbReference>
<evidence type="ECO:0000256" key="4">
    <source>
        <dbReference type="ARBA" id="ARBA00022840"/>
    </source>
</evidence>
<dbReference type="PROSITE" id="PS50893">
    <property type="entry name" value="ABC_TRANSPORTER_2"/>
    <property type="match status" value="1"/>
</dbReference>
<dbReference type="Gene3D" id="3.40.50.300">
    <property type="entry name" value="P-loop containing nucleotide triphosphate hydrolases"/>
    <property type="match status" value="1"/>
</dbReference>
<keyword evidence="2" id="KW-0997">Cell inner membrane</keyword>
<keyword evidence="2" id="KW-1003">Cell membrane</keyword>
<dbReference type="InterPro" id="IPR015854">
    <property type="entry name" value="ABC_transpr_LolD-like"/>
</dbReference>
<evidence type="ECO:0000256" key="5">
    <source>
        <dbReference type="ARBA" id="ARBA00038388"/>
    </source>
</evidence>
<dbReference type="SMART" id="SM00382">
    <property type="entry name" value="AAA"/>
    <property type="match status" value="1"/>
</dbReference>
<dbReference type="PANTHER" id="PTHR24220:SF86">
    <property type="entry name" value="ABC TRANSPORTER ABCH.1"/>
    <property type="match status" value="1"/>
</dbReference>
<dbReference type="SUPFAM" id="SSF52540">
    <property type="entry name" value="P-loop containing nucleoside triphosphate hydrolases"/>
    <property type="match status" value="1"/>
</dbReference>
<dbReference type="Proteomes" id="UP000534870">
    <property type="component" value="Unassembled WGS sequence"/>
</dbReference>